<comment type="caution">
    <text evidence="2">The sequence shown here is derived from an EMBL/GenBank/DDBJ whole genome shotgun (WGS) entry which is preliminary data.</text>
</comment>
<dbReference type="PANTHER" id="PTHR33318">
    <property type="entry name" value="ASPARTYL/GLUTAMYL-TRNA(ASN/GLN) AMIDOTRANSFERASE SUBUNIT"/>
    <property type="match status" value="1"/>
</dbReference>
<dbReference type="EMBL" id="JBCGBO010000005">
    <property type="protein sequence ID" value="KAK9201449.1"/>
    <property type="molecule type" value="Genomic_DNA"/>
</dbReference>
<name>A0AAP0MBC3_9ROSI</name>
<feature type="compositionally biased region" description="Low complexity" evidence="1">
    <location>
        <begin position="358"/>
        <end position="369"/>
    </location>
</feature>
<feature type="region of interest" description="Disordered" evidence="1">
    <location>
        <begin position="9"/>
        <end position="54"/>
    </location>
</feature>
<feature type="compositionally biased region" description="Acidic residues" evidence="1">
    <location>
        <begin position="145"/>
        <end position="179"/>
    </location>
</feature>
<dbReference type="AlphaFoldDB" id="A0AAP0MBC3"/>
<feature type="compositionally biased region" description="Basic and acidic residues" evidence="1">
    <location>
        <begin position="103"/>
        <end position="112"/>
    </location>
</feature>
<dbReference type="GO" id="GO:0007142">
    <property type="term" value="P:male meiosis II"/>
    <property type="evidence" value="ECO:0007669"/>
    <property type="project" value="InterPro"/>
</dbReference>
<evidence type="ECO:0000313" key="3">
    <source>
        <dbReference type="Proteomes" id="UP001428341"/>
    </source>
</evidence>
<feature type="compositionally biased region" description="Low complexity" evidence="1">
    <location>
        <begin position="113"/>
        <end position="132"/>
    </location>
</feature>
<dbReference type="Proteomes" id="UP001428341">
    <property type="component" value="Unassembled WGS sequence"/>
</dbReference>
<protein>
    <submittedName>
        <fullName evidence="2">Uncharacterized protein</fullName>
    </submittedName>
</protein>
<proteinExistence type="predicted"/>
<sequence length="446" mass="49532">MGCFLACFGSSKDRKHRKRRHKVQPPVHQKNSSHNPVQSTVSSVVQEYSEKPEIPVSEVGVKAEQQLSPVARKKVTFDSNVKTYEHVFPEEEVADNLPEDSEEGKKEKEESSVKSNLSQSSSEASSITSSGSYPANHRYQNCRESDDEEELDYEDSDLDDEDEDGELDFDDVYEDDNDGIVESRIAERKVDSKEVDSSMVTSGFNEGGKPVMVNRAARDRSAYVHSVLNPVENLTQWKALKAKGKPQFKQQKENSTVDQESQRASFNLEPSFQELALSFKSKSDKPSKRANQEIAVDASLSNWLSSSETTPINKGSNTVSLSTTPEKIISQGSSNSVRSQDDRPILGALTLEEIKQFSASNSPRKSPSRSPDEMPIIGTVGTYWSPTSSSAKDSSSASSYKGIPNTTSKYREDKKVSWHSTPFETRLERALNNKGAAEAYSTRTRL</sequence>
<feature type="region of interest" description="Disordered" evidence="1">
    <location>
        <begin position="242"/>
        <end position="263"/>
    </location>
</feature>
<feature type="compositionally biased region" description="Low complexity" evidence="1">
    <location>
        <begin position="385"/>
        <end position="399"/>
    </location>
</feature>
<evidence type="ECO:0000313" key="2">
    <source>
        <dbReference type="EMBL" id="KAK9201449.1"/>
    </source>
</evidence>
<keyword evidence="3" id="KW-1185">Reference proteome</keyword>
<feature type="compositionally biased region" description="Basic residues" evidence="1">
    <location>
        <begin position="13"/>
        <end position="23"/>
    </location>
</feature>
<feature type="region of interest" description="Disordered" evidence="1">
    <location>
        <begin position="84"/>
        <end position="180"/>
    </location>
</feature>
<dbReference type="PANTHER" id="PTHR33318:SF4">
    <property type="entry name" value="OS04G0511700 PROTEIN"/>
    <property type="match status" value="1"/>
</dbReference>
<feature type="compositionally biased region" description="Polar residues" evidence="1">
    <location>
        <begin position="253"/>
        <end position="263"/>
    </location>
</feature>
<feature type="region of interest" description="Disordered" evidence="1">
    <location>
        <begin position="305"/>
        <end position="446"/>
    </location>
</feature>
<evidence type="ECO:0000256" key="1">
    <source>
        <dbReference type="SAM" id="MobiDB-lite"/>
    </source>
</evidence>
<reference evidence="2 3" key="1">
    <citation type="submission" date="2024-05" db="EMBL/GenBank/DDBJ databases">
        <title>Haplotype-resolved chromosome-level genome assembly of Huyou (Citrus changshanensis).</title>
        <authorList>
            <person name="Miao C."/>
            <person name="Chen W."/>
            <person name="Wu Y."/>
            <person name="Wang L."/>
            <person name="Zhao S."/>
            <person name="Grierson D."/>
            <person name="Xu C."/>
            <person name="Chen K."/>
        </authorList>
    </citation>
    <scope>NUCLEOTIDE SEQUENCE [LARGE SCALE GENOMIC DNA]</scope>
    <source>
        <strain evidence="2">01-14</strain>
        <tissue evidence="2">Leaf</tissue>
    </source>
</reference>
<feature type="compositionally biased region" description="Polar residues" evidence="1">
    <location>
        <begin position="305"/>
        <end position="338"/>
    </location>
</feature>
<feature type="compositionally biased region" description="Polar residues" evidence="1">
    <location>
        <begin position="29"/>
        <end position="46"/>
    </location>
</feature>
<gene>
    <name evidence="2" type="ORF">WN944_016652</name>
</gene>
<accession>A0AAP0MBC3</accession>
<organism evidence="2 3">
    <name type="scientific">Citrus x changshan-huyou</name>
    <dbReference type="NCBI Taxonomy" id="2935761"/>
    <lineage>
        <taxon>Eukaryota</taxon>
        <taxon>Viridiplantae</taxon>
        <taxon>Streptophyta</taxon>
        <taxon>Embryophyta</taxon>
        <taxon>Tracheophyta</taxon>
        <taxon>Spermatophyta</taxon>
        <taxon>Magnoliopsida</taxon>
        <taxon>eudicotyledons</taxon>
        <taxon>Gunneridae</taxon>
        <taxon>Pentapetalae</taxon>
        <taxon>rosids</taxon>
        <taxon>malvids</taxon>
        <taxon>Sapindales</taxon>
        <taxon>Rutaceae</taxon>
        <taxon>Aurantioideae</taxon>
        <taxon>Citrus</taxon>
    </lineage>
</organism>
<dbReference type="InterPro" id="IPR039300">
    <property type="entry name" value="JASON"/>
</dbReference>
<feature type="compositionally biased region" description="Acidic residues" evidence="1">
    <location>
        <begin position="90"/>
        <end position="102"/>
    </location>
</feature>